<reference evidence="1 2" key="1">
    <citation type="journal article" date="2011" name="Stand. Genomic Sci.">
        <title>Complete genome sequence of Deinococcus maricopensis type strain (LB-34).</title>
        <authorList>
            <person name="Pukall R."/>
            <person name="Zeytun A."/>
            <person name="Lucas S."/>
            <person name="Lapidus A."/>
            <person name="Hammon N."/>
            <person name="Deshpande S."/>
            <person name="Nolan M."/>
            <person name="Cheng J.F."/>
            <person name="Pitluck S."/>
            <person name="Liolios K."/>
            <person name="Pagani I."/>
            <person name="Mikhailova N."/>
            <person name="Ivanova N."/>
            <person name="Mavromatis K."/>
            <person name="Pati A."/>
            <person name="Tapia R."/>
            <person name="Han C."/>
            <person name="Goodwin L."/>
            <person name="Chen A."/>
            <person name="Palaniappan K."/>
            <person name="Land M."/>
            <person name="Hauser L."/>
            <person name="Chang Y.J."/>
            <person name="Jeffries C.D."/>
            <person name="Brambilla E.M."/>
            <person name="Rohde M."/>
            <person name="Goker M."/>
            <person name="Detter J.C."/>
            <person name="Woyke T."/>
            <person name="Bristow J."/>
            <person name="Eisen J.A."/>
            <person name="Markowitz V."/>
            <person name="Hugenholtz P."/>
            <person name="Kyrpides N.C."/>
            <person name="Klenk H.P."/>
        </authorList>
    </citation>
    <scope>NUCLEOTIDE SEQUENCE [LARGE SCALE GENOMIC DNA]</scope>
    <source>
        <strain evidence="2">DSM 21211 / LMG 22137 / NRRL B-23946 / LB-34</strain>
    </source>
</reference>
<dbReference type="AlphaFoldDB" id="E8UAA9"/>
<dbReference type="KEGG" id="dmr:Deima_2360"/>
<reference evidence="2" key="2">
    <citation type="submission" date="2011-01" db="EMBL/GenBank/DDBJ databases">
        <title>The complete genome of Deinococcus maricopensis DSM 21211.</title>
        <authorList>
            <consortium name="US DOE Joint Genome Institute (JGI-PGF)"/>
            <person name="Lucas S."/>
            <person name="Copeland A."/>
            <person name="Lapidus A."/>
            <person name="Goodwin L."/>
            <person name="Pitluck S."/>
            <person name="Kyrpides N."/>
            <person name="Mavromatis K."/>
            <person name="Pagani I."/>
            <person name="Ivanova N."/>
            <person name="Ovchinnikova G."/>
            <person name="Zeytun A."/>
            <person name="Detter J.C."/>
            <person name="Han C."/>
            <person name="Land M."/>
            <person name="Hauser L."/>
            <person name="Markowitz V."/>
            <person name="Cheng J.-F."/>
            <person name="Hugenholtz P."/>
            <person name="Woyke T."/>
            <person name="Wu D."/>
            <person name="Pukall R."/>
            <person name="Gehrich-Schroeter G."/>
            <person name="Brambilla E."/>
            <person name="Klenk H.-P."/>
            <person name="Eisen J.A."/>
        </authorList>
    </citation>
    <scope>NUCLEOTIDE SEQUENCE [LARGE SCALE GENOMIC DNA]</scope>
    <source>
        <strain evidence="2">DSM 21211 / LMG 22137 / NRRL B-23946 / LB-34</strain>
    </source>
</reference>
<dbReference type="Proteomes" id="UP000008635">
    <property type="component" value="Chromosome"/>
</dbReference>
<protein>
    <submittedName>
        <fullName evidence="1">Uncharacterized protein</fullName>
    </submittedName>
</protein>
<name>E8UAA9_DEIML</name>
<sequence precursor="true">MPASNADYAALQQAIQKTRNARAADQETCEAFLNALYHAARHANGPGKPLNNVTLNAAPDPFARVRPVPVGGTHAAWLKLGLYEVLVRVRRDGPSYIGEYGQRGTFLLTRPGETELLDLARAIIADGADLYGLPENDGVLN</sequence>
<proteinExistence type="predicted"/>
<dbReference type="EMBL" id="CP002454">
    <property type="protein sequence ID" value="ADV67998.1"/>
    <property type="molecule type" value="Genomic_DNA"/>
</dbReference>
<gene>
    <name evidence="1" type="ordered locus">Deima_2360</name>
</gene>
<evidence type="ECO:0000313" key="2">
    <source>
        <dbReference type="Proteomes" id="UP000008635"/>
    </source>
</evidence>
<evidence type="ECO:0000313" key="1">
    <source>
        <dbReference type="EMBL" id="ADV67998.1"/>
    </source>
</evidence>
<organism evidence="1 2">
    <name type="scientific">Deinococcus maricopensis (strain DSM 21211 / LMG 22137 / NRRL B-23946 / LB-34)</name>
    <dbReference type="NCBI Taxonomy" id="709986"/>
    <lineage>
        <taxon>Bacteria</taxon>
        <taxon>Thermotogati</taxon>
        <taxon>Deinococcota</taxon>
        <taxon>Deinococci</taxon>
        <taxon>Deinococcales</taxon>
        <taxon>Deinococcaceae</taxon>
        <taxon>Deinococcus</taxon>
    </lineage>
</organism>
<keyword evidence="2" id="KW-1185">Reference proteome</keyword>
<dbReference type="STRING" id="709986.Deima_2360"/>
<dbReference type="OrthoDB" id="67745at2"/>
<accession>E8UAA9</accession>
<dbReference type="RefSeq" id="WP_013557503.1">
    <property type="nucleotide sequence ID" value="NC_014958.1"/>
</dbReference>
<dbReference type="HOGENOM" id="CLU_1882321_0_0_0"/>